<reference evidence="4" key="3">
    <citation type="submission" date="2025-09" db="UniProtKB">
        <authorList>
            <consortium name="Ensembl"/>
        </authorList>
    </citation>
    <scope>IDENTIFICATION</scope>
</reference>
<proteinExistence type="predicted"/>
<dbReference type="InterPro" id="IPR027417">
    <property type="entry name" value="P-loop_NTPase"/>
</dbReference>
<dbReference type="OMA" id="LFTTVMD"/>
<name>H3D3W9_TETNG</name>
<accession>H3D3W9</accession>
<dbReference type="AlphaFoldDB" id="H3D3W9"/>
<organism evidence="4 5">
    <name type="scientific">Tetraodon nigroviridis</name>
    <name type="common">Spotted green pufferfish</name>
    <name type="synonym">Chelonodon nigroviridis</name>
    <dbReference type="NCBI Taxonomy" id="99883"/>
    <lineage>
        <taxon>Eukaryota</taxon>
        <taxon>Metazoa</taxon>
        <taxon>Chordata</taxon>
        <taxon>Craniata</taxon>
        <taxon>Vertebrata</taxon>
        <taxon>Euteleostomi</taxon>
        <taxon>Actinopterygii</taxon>
        <taxon>Neopterygii</taxon>
        <taxon>Teleostei</taxon>
        <taxon>Neoteleostei</taxon>
        <taxon>Acanthomorphata</taxon>
        <taxon>Eupercaria</taxon>
        <taxon>Tetraodontiformes</taxon>
        <taxon>Tetradontoidea</taxon>
        <taxon>Tetraodontidae</taxon>
        <taxon>Tetraodon</taxon>
    </lineage>
</organism>
<evidence type="ECO:0000256" key="3">
    <source>
        <dbReference type="ARBA" id="ARBA00022777"/>
    </source>
</evidence>
<dbReference type="GeneTree" id="ENSGT00740000115564"/>
<keyword evidence="1" id="KW-0808">Transferase</keyword>
<dbReference type="HOGENOM" id="CLU_038894_0_0_1"/>
<dbReference type="Proteomes" id="UP000007303">
    <property type="component" value="Unassembled WGS sequence"/>
</dbReference>
<dbReference type="InterPro" id="IPR000850">
    <property type="entry name" value="Adenylat/UMP-CMP_kin"/>
</dbReference>
<evidence type="ECO:0000256" key="2">
    <source>
        <dbReference type="ARBA" id="ARBA00022741"/>
    </source>
</evidence>
<dbReference type="GO" id="GO:0005524">
    <property type="term" value="F:ATP binding"/>
    <property type="evidence" value="ECO:0007669"/>
    <property type="project" value="InterPro"/>
</dbReference>
<dbReference type="Pfam" id="PF00406">
    <property type="entry name" value="ADK"/>
    <property type="match status" value="1"/>
</dbReference>
<dbReference type="GO" id="GO:0019205">
    <property type="term" value="F:nucleobase-containing compound kinase activity"/>
    <property type="evidence" value="ECO:0007669"/>
    <property type="project" value="InterPro"/>
</dbReference>
<sequence>MKRNKNYKESHPGCLVDKLIEDEVEIEYLRTKPTCFIVVGRPGVGKSTLARRLAESWNCRLIDDTELLMTHIKNESKEGTELLNILFEGGVAPEELVLKLIIARLNSPDIDHYGYVLCCMPFLSEECMKIQEQIDLIKNLRLPPDFIINIKCADHDLVNRLSGLKQCPDTGRLYPRNLWNQEELFSPKKPSDEEVEDKDKQELSTVCSQVPGVQYKKRIYDHLVWLPENLSLNAMGRINMYKRSTLRLLEDYIAEHHPVYMLELDGENPPEELLSSVMFYLSSMALKPVSVPVLLQQPDEELPEDIDTEALLRHMSTLKTVASGFAWRRSRWAHICPVALKEGKIIPGVPEFSVGFRDKLYIISSQEAYKKFSMNPRKYLLPLNAPAKFKPPALRIFFLGVRGAGKTTTGEWLAKQLDIFYIK</sequence>
<evidence type="ECO:0000313" key="5">
    <source>
        <dbReference type="Proteomes" id="UP000007303"/>
    </source>
</evidence>
<dbReference type="Gene3D" id="3.40.50.300">
    <property type="entry name" value="P-loop containing nucleotide triphosphate hydrolases"/>
    <property type="match status" value="2"/>
</dbReference>
<dbReference type="GO" id="GO:0006139">
    <property type="term" value="P:nucleobase-containing compound metabolic process"/>
    <property type="evidence" value="ECO:0007669"/>
    <property type="project" value="InterPro"/>
</dbReference>
<evidence type="ECO:0000256" key="1">
    <source>
        <dbReference type="ARBA" id="ARBA00022679"/>
    </source>
</evidence>
<keyword evidence="3" id="KW-0418">Kinase</keyword>
<reference evidence="5" key="1">
    <citation type="journal article" date="2004" name="Nature">
        <title>Genome duplication in the teleost fish Tetraodon nigroviridis reveals the early vertebrate proto-karyotype.</title>
        <authorList>
            <person name="Jaillon O."/>
            <person name="Aury J.-M."/>
            <person name="Brunet F."/>
            <person name="Petit J.-L."/>
            <person name="Stange-Thomann N."/>
            <person name="Mauceli E."/>
            <person name="Bouneau L."/>
            <person name="Fischer C."/>
            <person name="Ozouf-Costaz C."/>
            <person name="Bernot A."/>
            <person name="Nicaud S."/>
            <person name="Jaffe D."/>
            <person name="Fisher S."/>
            <person name="Lutfalla G."/>
            <person name="Dossat C."/>
            <person name="Segurens B."/>
            <person name="Dasilva C."/>
            <person name="Salanoubat M."/>
            <person name="Levy M."/>
            <person name="Boudet N."/>
            <person name="Castellano S."/>
            <person name="Anthouard V."/>
            <person name="Jubin C."/>
            <person name="Castelli V."/>
            <person name="Katinka M."/>
            <person name="Vacherie B."/>
            <person name="Biemont C."/>
            <person name="Skalli Z."/>
            <person name="Cattolico L."/>
            <person name="Poulain J."/>
            <person name="De Berardinis V."/>
            <person name="Cruaud C."/>
            <person name="Duprat S."/>
            <person name="Brottier P."/>
            <person name="Coutanceau J.-P."/>
            <person name="Gouzy J."/>
            <person name="Parra G."/>
            <person name="Lardier G."/>
            <person name="Chapple C."/>
            <person name="McKernan K.J."/>
            <person name="McEwan P."/>
            <person name="Bosak S."/>
            <person name="Kellis M."/>
            <person name="Volff J.-N."/>
            <person name="Guigo R."/>
            <person name="Zody M.C."/>
            <person name="Mesirov J."/>
            <person name="Lindblad-Toh K."/>
            <person name="Birren B."/>
            <person name="Nusbaum C."/>
            <person name="Kahn D."/>
            <person name="Robinson-Rechavi M."/>
            <person name="Laudet V."/>
            <person name="Schachter V."/>
            <person name="Quetier F."/>
            <person name="Saurin W."/>
            <person name="Scarpelli C."/>
            <person name="Wincker P."/>
            <person name="Lander E.S."/>
            <person name="Weissenbach J."/>
            <person name="Roest Crollius H."/>
        </authorList>
    </citation>
    <scope>NUCLEOTIDE SEQUENCE [LARGE SCALE GENOMIC DNA]</scope>
</reference>
<evidence type="ECO:0000313" key="4">
    <source>
        <dbReference type="Ensembl" id="ENSTNIP00000015207.1"/>
    </source>
</evidence>
<dbReference type="Ensembl" id="ENSTNIT00000015411.1">
    <property type="protein sequence ID" value="ENSTNIP00000015207.1"/>
    <property type="gene ID" value="ENSTNIG00000012241.1"/>
</dbReference>
<protein>
    <submittedName>
        <fullName evidence="4">Uncharacterized protein</fullName>
    </submittedName>
</protein>
<keyword evidence="5" id="KW-1185">Reference proteome</keyword>
<reference evidence="4" key="2">
    <citation type="submission" date="2025-08" db="UniProtKB">
        <authorList>
            <consortium name="Ensembl"/>
        </authorList>
    </citation>
    <scope>IDENTIFICATION</scope>
</reference>
<keyword evidence="2" id="KW-0547">Nucleotide-binding</keyword>
<dbReference type="InParanoid" id="H3D3W9"/>
<dbReference type="PANTHER" id="PTHR23359">
    <property type="entry name" value="NUCLEOTIDE KINASE"/>
    <property type="match status" value="1"/>
</dbReference>
<dbReference type="SUPFAM" id="SSF52540">
    <property type="entry name" value="P-loop containing nucleoside triphosphate hydrolases"/>
    <property type="match status" value="2"/>
</dbReference>
<dbReference type="STRING" id="99883.ENSTNIP00000015207"/>